<proteinExistence type="predicted"/>
<dbReference type="Proteomes" id="UP000269221">
    <property type="component" value="Unassembled WGS sequence"/>
</dbReference>
<accession>A0A3M0KJB8</accession>
<keyword evidence="2" id="KW-1185">Reference proteome</keyword>
<gene>
    <name evidence="1" type="ORF">DUI87_10887</name>
</gene>
<sequence>MAGGGGGGGCRDSLFLEVTGLPISRPSAIGRDTFYQTRLLKALSDLALNTSTAPLGNLCKCLATLNVLG</sequence>
<comment type="caution">
    <text evidence="1">The sequence shown here is derived from an EMBL/GenBank/DDBJ whole genome shotgun (WGS) entry which is preliminary data.</text>
</comment>
<evidence type="ECO:0000313" key="2">
    <source>
        <dbReference type="Proteomes" id="UP000269221"/>
    </source>
</evidence>
<reference evidence="1 2" key="1">
    <citation type="submission" date="2018-07" db="EMBL/GenBank/DDBJ databases">
        <title>A high quality draft genome assembly of the barn swallow (H. rustica rustica).</title>
        <authorList>
            <person name="Formenti G."/>
            <person name="Chiara M."/>
            <person name="Poveda L."/>
            <person name="Francoijs K.-J."/>
            <person name="Bonisoli-Alquati A."/>
            <person name="Canova L."/>
            <person name="Gianfranceschi L."/>
            <person name="Horner D.S."/>
            <person name="Saino N."/>
        </authorList>
    </citation>
    <scope>NUCLEOTIDE SEQUENCE [LARGE SCALE GENOMIC DNA]</scope>
    <source>
        <strain evidence="1">Chelidonia</strain>
        <tissue evidence="1">Blood</tissue>
    </source>
</reference>
<dbReference type="AlphaFoldDB" id="A0A3M0KJB8"/>
<evidence type="ECO:0000313" key="1">
    <source>
        <dbReference type="EMBL" id="RMC13352.1"/>
    </source>
</evidence>
<dbReference type="EMBL" id="QRBI01000106">
    <property type="protein sequence ID" value="RMC13352.1"/>
    <property type="molecule type" value="Genomic_DNA"/>
</dbReference>
<protein>
    <submittedName>
        <fullName evidence="1">Uncharacterized protein</fullName>
    </submittedName>
</protein>
<name>A0A3M0KJB8_HIRRU</name>
<organism evidence="1 2">
    <name type="scientific">Hirundo rustica rustica</name>
    <dbReference type="NCBI Taxonomy" id="333673"/>
    <lineage>
        <taxon>Eukaryota</taxon>
        <taxon>Metazoa</taxon>
        <taxon>Chordata</taxon>
        <taxon>Craniata</taxon>
        <taxon>Vertebrata</taxon>
        <taxon>Euteleostomi</taxon>
        <taxon>Archelosauria</taxon>
        <taxon>Archosauria</taxon>
        <taxon>Dinosauria</taxon>
        <taxon>Saurischia</taxon>
        <taxon>Theropoda</taxon>
        <taxon>Coelurosauria</taxon>
        <taxon>Aves</taxon>
        <taxon>Neognathae</taxon>
        <taxon>Neoaves</taxon>
        <taxon>Telluraves</taxon>
        <taxon>Australaves</taxon>
        <taxon>Passeriformes</taxon>
        <taxon>Sylvioidea</taxon>
        <taxon>Hirundinidae</taxon>
        <taxon>Hirundo</taxon>
    </lineage>
</organism>